<dbReference type="OrthoDB" id="1706811at2759"/>
<reference evidence="1 2" key="1">
    <citation type="submission" date="2020-09" db="EMBL/GenBank/DDBJ databases">
        <title>De no assembly of potato wild relative species, Solanum commersonii.</title>
        <authorList>
            <person name="Cho K."/>
        </authorList>
    </citation>
    <scope>NUCLEOTIDE SEQUENCE [LARGE SCALE GENOMIC DNA]</scope>
    <source>
        <strain evidence="1">LZ3.2</strain>
        <tissue evidence="1">Leaf</tissue>
    </source>
</reference>
<sequence>MKLRPEFESIHGSLLNREVTPAFDVVLATVLRKETRIETQAAIESMPLPVVAYLHKNQLSVLHQEILREVSSAMNAMTLIIFTACSPSIPDVTKSTGSFPSRHDLERLIRDSIVVALPEAISSALSASS</sequence>
<proteinExistence type="predicted"/>
<feature type="non-terminal residue" evidence="1">
    <location>
        <position position="1"/>
    </location>
</feature>
<comment type="caution">
    <text evidence="1">The sequence shown here is derived from an EMBL/GenBank/DDBJ whole genome shotgun (WGS) entry which is preliminary data.</text>
</comment>
<evidence type="ECO:0000313" key="2">
    <source>
        <dbReference type="Proteomes" id="UP000824120"/>
    </source>
</evidence>
<accession>A0A9J5XFZ9</accession>
<dbReference type="AlphaFoldDB" id="A0A9J5XFZ9"/>
<name>A0A9J5XFZ9_SOLCO</name>
<keyword evidence="2" id="KW-1185">Reference proteome</keyword>
<organism evidence="1 2">
    <name type="scientific">Solanum commersonii</name>
    <name type="common">Commerson's wild potato</name>
    <name type="synonym">Commerson's nightshade</name>
    <dbReference type="NCBI Taxonomy" id="4109"/>
    <lineage>
        <taxon>Eukaryota</taxon>
        <taxon>Viridiplantae</taxon>
        <taxon>Streptophyta</taxon>
        <taxon>Embryophyta</taxon>
        <taxon>Tracheophyta</taxon>
        <taxon>Spermatophyta</taxon>
        <taxon>Magnoliopsida</taxon>
        <taxon>eudicotyledons</taxon>
        <taxon>Gunneridae</taxon>
        <taxon>Pentapetalae</taxon>
        <taxon>asterids</taxon>
        <taxon>lamiids</taxon>
        <taxon>Solanales</taxon>
        <taxon>Solanaceae</taxon>
        <taxon>Solanoideae</taxon>
        <taxon>Solaneae</taxon>
        <taxon>Solanum</taxon>
    </lineage>
</organism>
<dbReference type="EMBL" id="JACXVP010000009">
    <property type="protein sequence ID" value="KAG5586613.1"/>
    <property type="molecule type" value="Genomic_DNA"/>
</dbReference>
<protein>
    <submittedName>
        <fullName evidence="1">Uncharacterized protein</fullName>
    </submittedName>
</protein>
<gene>
    <name evidence="1" type="ORF">H5410_047047</name>
</gene>
<dbReference type="Proteomes" id="UP000824120">
    <property type="component" value="Chromosome 9"/>
</dbReference>
<evidence type="ECO:0000313" key="1">
    <source>
        <dbReference type="EMBL" id="KAG5586613.1"/>
    </source>
</evidence>